<evidence type="ECO:0008006" key="3">
    <source>
        <dbReference type="Google" id="ProtNLM"/>
    </source>
</evidence>
<protein>
    <recommendedName>
        <fullName evidence="3">Coat protein</fullName>
    </recommendedName>
</protein>
<dbReference type="InterPro" id="IPR002681">
    <property type="entry name" value="Coat_Ilarvirus"/>
</dbReference>
<sequence length="219" mass="24464">MVCNRCHHTHAGGCRSCRQCHPRDAAPPPPRARARAQNAVARTLARPATSAGEPRRLQWTVIGPNEVPRVPRGYVAHSNREVVATSAGKFLHVNFSTTFPQLLGLNLRILSVVVRASCLVSAGWVGMLEDHDENHLRGPSALSRKGFRQDQPRGWQWLAPSDLEYDRFANSHRLVFEVKNEFTAGVKVLVRDIYIVVSDLPRIVIPNDILMVDEDLLDV</sequence>
<dbReference type="Proteomes" id="UP000288876">
    <property type="component" value="Genome"/>
</dbReference>
<organism evidence="1 2">
    <name type="scientific">Apple necrotic mosaic virus</name>
    <dbReference type="NCBI Taxonomy" id="1779339"/>
    <lineage>
        <taxon>Viruses</taxon>
        <taxon>Riboviria</taxon>
        <taxon>Orthornavirae</taxon>
        <taxon>Kitrinoviricota</taxon>
        <taxon>Alsuviricetes</taxon>
        <taxon>Martellivirales</taxon>
        <taxon>Bromoviridae</taxon>
        <taxon>Ilarvirus</taxon>
        <taxon>Ilarvirus ApNMV</taxon>
    </lineage>
</organism>
<dbReference type="EMBL" id="LC108995">
    <property type="protein sequence ID" value="BAW18767.1"/>
    <property type="molecule type" value="Genomic_RNA"/>
</dbReference>
<dbReference type="Pfam" id="PF01787">
    <property type="entry name" value="Ilar_coat"/>
    <property type="match status" value="1"/>
</dbReference>
<proteinExistence type="predicted"/>
<name>A0A1L7MZY3_9BROM</name>
<dbReference type="GO" id="GO:0044423">
    <property type="term" value="C:virion component"/>
    <property type="evidence" value="ECO:0007669"/>
    <property type="project" value="InterPro"/>
</dbReference>
<keyword evidence="2" id="KW-1185">Reference proteome</keyword>
<dbReference type="GeneID" id="41703975"/>
<dbReference type="RefSeq" id="YP_009551614.1">
    <property type="nucleotide sequence ID" value="NC_040470.1"/>
</dbReference>
<dbReference type="KEGG" id="vg:41703975"/>
<dbReference type="OrthoDB" id="17368at10239"/>
<evidence type="ECO:0000313" key="1">
    <source>
        <dbReference type="EMBL" id="BAW18767.1"/>
    </source>
</evidence>
<dbReference type="GO" id="GO:0003723">
    <property type="term" value="F:RNA binding"/>
    <property type="evidence" value="ECO:0007669"/>
    <property type="project" value="InterPro"/>
</dbReference>
<reference evidence="1 2" key="1">
    <citation type="submission" date="2016-01" db="EMBL/GenBank/DDBJ databases">
        <title>Characterization of a novel ilarvirus, Apple necrotic mosaic virus, from mosaic-diseased apple trees and its distribution in Japan and China.</title>
        <authorList>
            <person name="Noda H."/>
            <person name="Yamagishi N."/>
            <person name="Xing F."/>
            <person name="Xie J."/>
            <person name="Li S."/>
            <person name="Zhou T."/>
            <person name="Ito T."/>
            <person name="Yoshikawa N."/>
        </authorList>
    </citation>
    <scope>NUCLEOTIDE SEQUENCE [LARGE SCALE GENOMIC DNA]</scope>
</reference>
<evidence type="ECO:0000313" key="2">
    <source>
        <dbReference type="Proteomes" id="UP000288876"/>
    </source>
</evidence>
<accession>A0A1L7MZY3</accession>